<dbReference type="Proteomes" id="UP000225548">
    <property type="component" value="Unassembled WGS sequence"/>
</dbReference>
<feature type="binding site" evidence="4">
    <location>
        <position position="38"/>
    </location>
    <ligand>
        <name>molybdate</name>
        <dbReference type="ChEBI" id="CHEBI:36264"/>
    </ligand>
</feature>
<evidence type="ECO:0000256" key="3">
    <source>
        <dbReference type="ARBA" id="ARBA00022729"/>
    </source>
</evidence>
<feature type="binding site" evidence="4">
    <location>
        <position position="66"/>
    </location>
    <ligand>
        <name>molybdate</name>
        <dbReference type="ChEBI" id="CHEBI:36264"/>
    </ligand>
</feature>
<keyword evidence="2 4" id="KW-0479">Metal-binding</keyword>
<dbReference type="AlphaFoldDB" id="A0A2A9E4P6"/>
<protein>
    <submittedName>
        <fullName evidence="6">Molybdate transport system substrate-binding protein</fullName>
    </submittedName>
</protein>
<dbReference type="RefSeq" id="WP_245862325.1">
    <property type="nucleotide sequence ID" value="NZ_PDJG01000001.1"/>
</dbReference>
<gene>
    <name evidence="6" type="ORF">ATL42_1716</name>
</gene>
<dbReference type="GO" id="GO:0046872">
    <property type="term" value="F:metal ion binding"/>
    <property type="evidence" value="ECO:0007669"/>
    <property type="project" value="UniProtKB-KW"/>
</dbReference>
<evidence type="ECO:0000313" key="7">
    <source>
        <dbReference type="Proteomes" id="UP000225548"/>
    </source>
</evidence>
<feature type="binding site" evidence="4">
    <location>
        <position position="173"/>
    </location>
    <ligand>
        <name>molybdate</name>
        <dbReference type="ChEBI" id="CHEBI:36264"/>
    </ligand>
</feature>
<dbReference type="PROSITE" id="PS51257">
    <property type="entry name" value="PROKAR_LIPOPROTEIN"/>
    <property type="match status" value="1"/>
</dbReference>
<dbReference type="PANTHER" id="PTHR30632:SF0">
    <property type="entry name" value="SULFATE-BINDING PROTEIN"/>
    <property type="match status" value="1"/>
</dbReference>
<dbReference type="PIRSF" id="PIRSF004846">
    <property type="entry name" value="ModA"/>
    <property type="match status" value="1"/>
</dbReference>
<comment type="similarity">
    <text evidence="1">Belongs to the bacterial solute-binding protein ModA family.</text>
</comment>
<sequence>MRGRSAPAVGGLVLAGLLLAACMPDAPTETLTILAAASLTEPFTLIGDAFEEAHPGVEVRLSFAGSSELAQQVLAGAPADVFASASPATMAVVTDAGGAHDPQTFATNALAIAVPATASASASAPAVTTMADLARSDVDVALCQIDVPCGAAAAQMLERAGLDVQPVTLEPDVRAVLTKVRLGEVDAGVVYTTDIRSADGDVTEVIVPDDLQVPVSYPIVALADASPSAADFVDLVLGPVGRGILMDAGFGVP</sequence>
<evidence type="ECO:0000256" key="5">
    <source>
        <dbReference type="SAM" id="SignalP"/>
    </source>
</evidence>
<evidence type="ECO:0000256" key="2">
    <source>
        <dbReference type="ARBA" id="ARBA00022723"/>
    </source>
</evidence>
<dbReference type="InterPro" id="IPR005950">
    <property type="entry name" value="ModA"/>
</dbReference>
<keyword evidence="3 5" id="KW-0732">Signal</keyword>
<dbReference type="PANTHER" id="PTHR30632">
    <property type="entry name" value="MOLYBDATE-BINDING PERIPLASMIC PROTEIN"/>
    <property type="match status" value="1"/>
</dbReference>
<dbReference type="GO" id="GO:0030973">
    <property type="term" value="F:molybdate ion binding"/>
    <property type="evidence" value="ECO:0007669"/>
    <property type="project" value="TreeGrafter"/>
</dbReference>
<evidence type="ECO:0000313" key="6">
    <source>
        <dbReference type="EMBL" id="PFG33824.1"/>
    </source>
</evidence>
<reference evidence="6 7" key="1">
    <citation type="submission" date="2017-10" db="EMBL/GenBank/DDBJ databases">
        <title>Sequencing the genomes of 1000 actinobacteria strains.</title>
        <authorList>
            <person name="Klenk H.-P."/>
        </authorList>
    </citation>
    <scope>NUCLEOTIDE SEQUENCE [LARGE SCALE GENOMIC DNA]</scope>
    <source>
        <strain evidence="6 7">DSM 18966</strain>
    </source>
</reference>
<proteinExistence type="inferred from homology"/>
<feature type="binding site" evidence="4">
    <location>
        <position position="191"/>
    </location>
    <ligand>
        <name>molybdate</name>
        <dbReference type="ChEBI" id="CHEBI:36264"/>
    </ligand>
</feature>
<feature type="chain" id="PRO_5039201234" evidence="5">
    <location>
        <begin position="21"/>
        <end position="253"/>
    </location>
</feature>
<dbReference type="Pfam" id="PF13531">
    <property type="entry name" value="SBP_bac_11"/>
    <property type="match status" value="1"/>
</dbReference>
<dbReference type="InterPro" id="IPR050682">
    <property type="entry name" value="ModA/WtpA"/>
</dbReference>
<dbReference type="SUPFAM" id="SSF53850">
    <property type="entry name" value="Periplasmic binding protein-like II"/>
    <property type="match status" value="1"/>
</dbReference>
<dbReference type="Gene3D" id="3.40.190.10">
    <property type="entry name" value="Periplasmic binding protein-like II"/>
    <property type="match status" value="2"/>
</dbReference>
<dbReference type="GO" id="GO:0015689">
    <property type="term" value="P:molybdate ion transport"/>
    <property type="evidence" value="ECO:0007669"/>
    <property type="project" value="InterPro"/>
</dbReference>
<evidence type="ECO:0000256" key="1">
    <source>
        <dbReference type="ARBA" id="ARBA00009175"/>
    </source>
</evidence>
<evidence type="ECO:0000256" key="4">
    <source>
        <dbReference type="PIRSR" id="PIRSR004846-1"/>
    </source>
</evidence>
<dbReference type="EMBL" id="PDJG01000001">
    <property type="protein sequence ID" value="PFG33824.1"/>
    <property type="molecule type" value="Genomic_DNA"/>
</dbReference>
<keyword evidence="4" id="KW-0500">Molybdenum</keyword>
<comment type="caution">
    <text evidence="6">The sequence shown here is derived from an EMBL/GenBank/DDBJ whole genome shotgun (WGS) entry which is preliminary data.</text>
</comment>
<dbReference type="NCBIfam" id="TIGR01256">
    <property type="entry name" value="modA"/>
    <property type="match status" value="1"/>
</dbReference>
<name>A0A2A9E4P6_9MICO</name>
<organism evidence="6 7">
    <name type="scientific">Sanguibacter antarcticus</name>
    <dbReference type="NCBI Taxonomy" id="372484"/>
    <lineage>
        <taxon>Bacteria</taxon>
        <taxon>Bacillati</taxon>
        <taxon>Actinomycetota</taxon>
        <taxon>Actinomycetes</taxon>
        <taxon>Micrococcales</taxon>
        <taxon>Sanguibacteraceae</taxon>
        <taxon>Sanguibacter</taxon>
    </lineage>
</organism>
<keyword evidence="7" id="KW-1185">Reference proteome</keyword>
<feature type="signal peptide" evidence="5">
    <location>
        <begin position="1"/>
        <end position="20"/>
    </location>
</feature>
<accession>A0A2A9E4P6</accession>